<dbReference type="SUPFAM" id="SSF53474">
    <property type="entry name" value="alpha/beta-Hydrolases"/>
    <property type="match status" value="1"/>
</dbReference>
<evidence type="ECO:0000313" key="4">
    <source>
        <dbReference type="Proteomes" id="UP001597115"/>
    </source>
</evidence>
<dbReference type="PRINTS" id="PR00111">
    <property type="entry name" value="ABHYDROLASE"/>
</dbReference>
<comment type="caution">
    <text evidence="3">The sequence shown here is derived from an EMBL/GenBank/DDBJ whole genome shotgun (WGS) entry which is preliminary data.</text>
</comment>
<feature type="domain" description="AB hydrolase-1" evidence="2">
    <location>
        <begin position="28"/>
        <end position="282"/>
    </location>
</feature>
<dbReference type="InterPro" id="IPR000639">
    <property type="entry name" value="Epox_hydrolase-like"/>
</dbReference>
<reference evidence="4" key="1">
    <citation type="journal article" date="2019" name="Int. J. Syst. Evol. Microbiol.">
        <title>The Global Catalogue of Microorganisms (GCM) 10K type strain sequencing project: providing services to taxonomists for standard genome sequencing and annotation.</title>
        <authorList>
            <consortium name="The Broad Institute Genomics Platform"/>
            <consortium name="The Broad Institute Genome Sequencing Center for Infectious Disease"/>
            <person name="Wu L."/>
            <person name="Ma J."/>
        </authorList>
    </citation>
    <scope>NUCLEOTIDE SEQUENCE [LARGE SCALE GENOMIC DNA]</scope>
    <source>
        <strain evidence="4">CGMCC 1.16275</strain>
    </source>
</reference>
<evidence type="ECO:0000313" key="3">
    <source>
        <dbReference type="EMBL" id="MFD1610249.1"/>
    </source>
</evidence>
<evidence type="ECO:0000259" key="2">
    <source>
        <dbReference type="Pfam" id="PF00561"/>
    </source>
</evidence>
<sequence length="298" mass="33771">MTLQQQRFHLPTGVELDVTFGGPRDGEALIFLHGFPESHRTWRHQLADLSDEYFVVAPDQRGYAGSSKPPNVEDYAPDKPVADLIALADALELKRFTLVGHDWGGAIAWMAALKHPDRIERLIIANAPHPFVFQRTLIEDRGQREASQYIRTFRDPLFETKLGAMGLEKFFEISFMRHADGKLLSEEEKETYLDQWRTPGAFTAMLNWYRASAVIVPATDEQIERPAFLDAPFPTLKMPVLVIWGMRDTALLPVQLDGLSAYVDDLTVDEVDAGHFVTWEAPDEVNKAIRAFLHDKAQ</sequence>
<evidence type="ECO:0000256" key="1">
    <source>
        <dbReference type="ARBA" id="ARBA00022801"/>
    </source>
</evidence>
<name>A0ABW4HZJ8_9SPHN</name>
<proteinExistence type="predicted"/>
<dbReference type="Gene3D" id="3.40.50.1820">
    <property type="entry name" value="alpha/beta hydrolase"/>
    <property type="match status" value="1"/>
</dbReference>
<gene>
    <name evidence="3" type="ORF">ACFSCW_00380</name>
</gene>
<dbReference type="RefSeq" id="WP_380885748.1">
    <property type="nucleotide sequence ID" value="NZ_JBHUDY010000001.1"/>
</dbReference>
<dbReference type="InterPro" id="IPR029058">
    <property type="entry name" value="AB_hydrolase_fold"/>
</dbReference>
<dbReference type="EMBL" id="JBHUDY010000001">
    <property type="protein sequence ID" value="MFD1610249.1"/>
    <property type="molecule type" value="Genomic_DNA"/>
</dbReference>
<keyword evidence="1 3" id="KW-0378">Hydrolase</keyword>
<protein>
    <submittedName>
        <fullName evidence="3">Alpha/beta fold hydrolase</fullName>
    </submittedName>
</protein>
<keyword evidence="4" id="KW-1185">Reference proteome</keyword>
<organism evidence="3 4">
    <name type="scientific">Sphingomonas tabacisoli</name>
    <dbReference type="NCBI Taxonomy" id="2249466"/>
    <lineage>
        <taxon>Bacteria</taxon>
        <taxon>Pseudomonadati</taxon>
        <taxon>Pseudomonadota</taxon>
        <taxon>Alphaproteobacteria</taxon>
        <taxon>Sphingomonadales</taxon>
        <taxon>Sphingomonadaceae</taxon>
        <taxon>Sphingomonas</taxon>
    </lineage>
</organism>
<accession>A0ABW4HZJ8</accession>
<dbReference type="InterPro" id="IPR000073">
    <property type="entry name" value="AB_hydrolase_1"/>
</dbReference>
<dbReference type="GO" id="GO:0016787">
    <property type="term" value="F:hydrolase activity"/>
    <property type="evidence" value="ECO:0007669"/>
    <property type="project" value="UniProtKB-KW"/>
</dbReference>
<dbReference type="Proteomes" id="UP001597115">
    <property type="component" value="Unassembled WGS sequence"/>
</dbReference>
<dbReference type="Pfam" id="PF00561">
    <property type="entry name" value="Abhydrolase_1"/>
    <property type="match status" value="1"/>
</dbReference>
<dbReference type="PRINTS" id="PR00412">
    <property type="entry name" value="EPOXHYDRLASE"/>
</dbReference>
<dbReference type="PANTHER" id="PTHR43329">
    <property type="entry name" value="EPOXIDE HYDROLASE"/>
    <property type="match status" value="1"/>
</dbReference>